<accession>A0AAD9S1W8</accession>
<evidence type="ECO:0000313" key="1">
    <source>
        <dbReference type="EMBL" id="KAK2597072.1"/>
    </source>
</evidence>
<gene>
    <name evidence="1" type="ORF">N8I77_012942</name>
</gene>
<evidence type="ECO:0000313" key="2">
    <source>
        <dbReference type="Proteomes" id="UP001265746"/>
    </source>
</evidence>
<reference evidence="1" key="1">
    <citation type="submission" date="2023-06" db="EMBL/GenBank/DDBJ databases">
        <authorList>
            <person name="Noh H."/>
        </authorList>
    </citation>
    <scope>NUCLEOTIDE SEQUENCE</scope>
    <source>
        <strain evidence="1">DUCC20226</strain>
    </source>
</reference>
<dbReference type="AlphaFoldDB" id="A0AAD9S1W8"/>
<dbReference type="EMBL" id="JAUJFL010000010">
    <property type="protein sequence ID" value="KAK2597072.1"/>
    <property type="molecule type" value="Genomic_DNA"/>
</dbReference>
<name>A0AAD9S1W8_PHOAM</name>
<protein>
    <submittedName>
        <fullName evidence="1">Uncharacterized protein</fullName>
    </submittedName>
</protein>
<dbReference type="Proteomes" id="UP001265746">
    <property type="component" value="Unassembled WGS sequence"/>
</dbReference>
<comment type="caution">
    <text evidence="1">The sequence shown here is derived from an EMBL/GenBank/DDBJ whole genome shotgun (WGS) entry which is preliminary data.</text>
</comment>
<organism evidence="1 2">
    <name type="scientific">Phomopsis amygdali</name>
    <name type="common">Fusicoccum amygdali</name>
    <dbReference type="NCBI Taxonomy" id="1214568"/>
    <lineage>
        <taxon>Eukaryota</taxon>
        <taxon>Fungi</taxon>
        <taxon>Dikarya</taxon>
        <taxon>Ascomycota</taxon>
        <taxon>Pezizomycotina</taxon>
        <taxon>Sordariomycetes</taxon>
        <taxon>Sordariomycetidae</taxon>
        <taxon>Diaporthales</taxon>
        <taxon>Diaporthaceae</taxon>
        <taxon>Diaporthe</taxon>
    </lineage>
</organism>
<proteinExistence type="predicted"/>
<keyword evidence="2" id="KW-1185">Reference proteome</keyword>
<sequence>MTPITLVLCWKPHSSSRILTAPENGQLEATKLRELYNDYGQNAARFIVPGPSQNPIPEMLCFDPDKCGHVLYRAGQKPQSEPWFCSQYQSGKPELLAPTEILLDEDHQDVSRFAGLGWTDHYVEFNEARGQSGVYVYDCDDDHNVKDGARCLMTSYRRTISLGAVDSRRPDLNPSHQWFHAIDQDSYPSTQAEGGLWSKLTAYFRADPPESRPRCRDTACRNYYQSPGPWHENNMHMPHPDSIA</sequence>